<accession>A0A9P5U960</accession>
<dbReference type="GO" id="GO:0016779">
    <property type="term" value="F:nucleotidyltransferase activity"/>
    <property type="evidence" value="ECO:0007669"/>
    <property type="project" value="UniProtKB-ARBA"/>
</dbReference>
<gene>
    <name evidence="3" type="ORF">BDP27DRAFT_1323238</name>
</gene>
<dbReference type="Gene3D" id="1.10.1410.10">
    <property type="match status" value="1"/>
</dbReference>
<dbReference type="AlphaFoldDB" id="A0A9P5U960"/>
<evidence type="ECO:0000313" key="3">
    <source>
        <dbReference type="EMBL" id="KAF9070681.1"/>
    </source>
</evidence>
<evidence type="ECO:0000259" key="2">
    <source>
        <dbReference type="Pfam" id="PF22600"/>
    </source>
</evidence>
<dbReference type="OrthoDB" id="2274644at2759"/>
<dbReference type="SUPFAM" id="SSF81301">
    <property type="entry name" value="Nucleotidyltransferase"/>
    <property type="match status" value="1"/>
</dbReference>
<dbReference type="GO" id="GO:0031123">
    <property type="term" value="P:RNA 3'-end processing"/>
    <property type="evidence" value="ECO:0007669"/>
    <property type="project" value="TreeGrafter"/>
</dbReference>
<dbReference type="PANTHER" id="PTHR12271">
    <property type="entry name" value="POLY A POLYMERASE CID PAP -RELATED"/>
    <property type="match status" value="1"/>
</dbReference>
<protein>
    <recommendedName>
        <fullName evidence="2">Poly(A) RNA polymerase mitochondrial-like central palm domain-containing protein</fullName>
    </recommendedName>
</protein>
<feature type="domain" description="Poly(A) RNA polymerase mitochondrial-like central palm" evidence="2">
    <location>
        <begin position="55"/>
        <end position="188"/>
    </location>
</feature>
<keyword evidence="4" id="KW-1185">Reference proteome</keyword>
<feature type="region of interest" description="Disordered" evidence="1">
    <location>
        <begin position="471"/>
        <end position="499"/>
    </location>
</feature>
<dbReference type="Gene3D" id="3.30.460.10">
    <property type="entry name" value="Beta Polymerase, domain 2"/>
    <property type="match status" value="1"/>
</dbReference>
<dbReference type="InterPro" id="IPR054708">
    <property type="entry name" value="MTPAP-like_central"/>
</dbReference>
<dbReference type="Proteomes" id="UP000772434">
    <property type="component" value="Unassembled WGS sequence"/>
</dbReference>
<proteinExistence type="predicted"/>
<dbReference type="SUPFAM" id="SSF81631">
    <property type="entry name" value="PAP/OAS1 substrate-binding domain"/>
    <property type="match status" value="1"/>
</dbReference>
<sequence>MQNRVPGHRNYSTNINIEYQSKFLRTFLQKSANQSVNEKTNLSLPDHDTQHLLKKSQEVIRLSPIVIRAREHSLRRVQQHISSLYGPMFRVQLFGSTRYGVSFPDSDLDMVILDPNHPKGAPQSDSKHHIKALAQNLRKTNNFVDVFPIPNAKIPIVKFKDRVNNLMIDLNINDRGGLVNTRLIEEYCNVLPILRPMLAFIKLWAKPLQLNNSSISHATFSSYAFALMTIAVLQNMGLLPNLHYWVDGSPLIEDSEILDSKGRTYLAKFRRMDPDTWRPIVGFTLKEALYAWFKYWGTEYPYRYPHVVDVKIGIMSRPNDAYYTTEPISAMRRRTNKSKLILVDPFERDRVITANISSDSMNKFRQECGIMMNRLIPSNTSILDARITDVRFLRQGAFEKEKRNQGGIPFLPRILRGNGKMAKLVLPKHTLLQKKIQVRPTKKNSADDGEPRPMKDTIGYAILDEPRNTIWDMGQRKRETTRPSQLSLELKQKEHSYES</sequence>
<dbReference type="PANTHER" id="PTHR12271:SF40">
    <property type="entry name" value="POLY(A) RNA POLYMERASE GLD2"/>
    <property type="match status" value="1"/>
</dbReference>
<reference evidence="3" key="1">
    <citation type="submission" date="2020-11" db="EMBL/GenBank/DDBJ databases">
        <authorList>
            <consortium name="DOE Joint Genome Institute"/>
            <person name="Ahrendt S."/>
            <person name="Riley R."/>
            <person name="Andreopoulos W."/>
            <person name="Labutti K."/>
            <person name="Pangilinan J."/>
            <person name="Ruiz-Duenas F.J."/>
            <person name="Barrasa J.M."/>
            <person name="Sanchez-Garcia M."/>
            <person name="Camarero S."/>
            <person name="Miyauchi S."/>
            <person name="Serrano A."/>
            <person name="Linde D."/>
            <person name="Babiker R."/>
            <person name="Drula E."/>
            <person name="Ayuso-Fernandez I."/>
            <person name="Pacheco R."/>
            <person name="Padilla G."/>
            <person name="Ferreira P."/>
            <person name="Barriuso J."/>
            <person name="Kellner H."/>
            <person name="Castanera R."/>
            <person name="Alfaro M."/>
            <person name="Ramirez L."/>
            <person name="Pisabarro A.G."/>
            <person name="Kuo A."/>
            <person name="Tritt A."/>
            <person name="Lipzen A."/>
            <person name="He G."/>
            <person name="Yan M."/>
            <person name="Ng V."/>
            <person name="Cullen D."/>
            <person name="Martin F."/>
            <person name="Rosso M.-N."/>
            <person name="Henrissat B."/>
            <person name="Hibbett D."/>
            <person name="Martinez A.T."/>
            <person name="Grigoriev I.V."/>
        </authorList>
    </citation>
    <scope>NUCLEOTIDE SEQUENCE</scope>
    <source>
        <strain evidence="3">AH 40177</strain>
    </source>
</reference>
<evidence type="ECO:0000256" key="1">
    <source>
        <dbReference type="SAM" id="MobiDB-lite"/>
    </source>
</evidence>
<organism evidence="3 4">
    <name type="scientific">Rhodocollybia butyracea</name>
    <dbReference type="NCBI Taxonomy" id="206335"/>
    <lineage>
        <taxon>Eukaryota</taxon>
        <taxon>Fungi</taxon>
        <taxon>Dikarya</taxon>
        <taxon>Basidiomycota</taxon>
        <taxon>Agaricomycotina</taxon>
        <taxon>Agaricomycetes</taxon>
        <taxon>Agaricomycetidae</taxon>
        <taxon>Agaricales</taxon>
        <taxon>Marasmiineae</taxon>
        <taxon>Omphalotaceae</taxon>
        <taxon>Rhodocollybia</taxon>
    </lineage>
</organism>
<dbReference type="GO" id="GO:0010605">
    <property type="term" value="P:negative regulation of macromolecule metabolic process"/>
    <property type="evidence" value="ECO:0007669"/>
    <property type="project" value="UniProtKB-ARBA"/>
</dbReference>
<dbReference type="Pfam" id="PF22600">
    <property type="entry name" value="MTPAP-like_central"/>
    <property type="match status" value="1"/>
</dbReference>
<dbReference type="InterPro" id="IPR043519">
    <property type="entry name" value="NT_sf"/>
</dbReference>
<evidence type="ECO:0000313" key="4">
    <source>
        <dbReference type="Proteomes" id="UP000772434"/>
    </source>
</evidence>
<comment type="caution">
    <text evidence="3">The sequence shown here is derived from an EMBL/GenBank/DDBJ whole genome shotgun (WGS) entry which is preliminary data.</text>
</comment>
<feature type="compositionally biased region" description="Basic and acidic residues" evidence="1">
    <location>
        <begin position="490"/>
        <end position="499"/>
    </location>
</feature>
<dbReference type="EMBL" id="JADNRY010000038">
    <property type="protein sequence ID" value="KAF9070681.1"/>
    <property type="molecule type" value="Genomic_DNA"/>
</dbReference>
<dbReference type="CDD" id="cd05402">
    <property type="entry name" value="NT_PAP_TUTase"/>
    <property type="match status" value="1"/>
</dbReference>
<name>A0A9P5U960_9AGAR</name>